<evidence type="ECO:0000256" key="1">
    <source>
        <dbReference type="ARBA" id="ARBA00004141"/>
    </source>
</evidence>
<sequence>MKFNCGLRVWLSVLIVALILAAVQVPYTAWADVTYGTFTKDSYGHQMDTQPAYTPFKMIGKDLSAPDPNHPGQYVASPMQKPSDVYISSSDEIYVADTGNNRIVKFDKDGNFQRYYELAEDPLNAPQGVFVDDQGDLLIADTGNKRVVRLSSSGQLLKEYKRPESGNVPEELKFDPIKVAADKRGYIYIVTMGGYYGLVQLNPDGEFQRFYGANSAPFSFIDSLKRALYTREMYENETSKIPPAVNNLAIDDGGFIYTVTNGAAVEAEQIKKLNFQGENILAQYNKFGTAKQSFGEYNWYDIRYVDGITTPPQLVDVAVDPEGNFTVVDSYYTYLSQYDANGNLLFYFGGPSSTASSQLGLIKTPVAIDMNSKGEIYVLDSQESMLQAYRLSEFGAMVHEANRLTQEGRYLDSEEPWKEVLRLNEQYLPAILGLAQVAYKKGDYEEAARLFKAAGNDTGYSESFWQIRLQWFQARFSFFATLLVVAAVLIFLVNRLARGRTPRMIEGFSDRMDNRYVLFSQIKQAFVILRHPIDGFTALRFENKGGYVSACILLVLTGGALLLTEQMTSFAFNPVPPSSITVTSVLLPFLGLWCGWVVSNYLISSIYRGEGRFKDVFVGSAYALTPFILIGVPLAALSNVMTHAEGAIYDYLQLGMYIWLVFLFIWMVQSLHNYTVGETLLNIIMSLFALIVLAVLIFLVIGLTNELLIFIHEVYQEVLLR</sequence>
<feature type="transmembrane region" description="Helical" evidence="7">
    <location>
        <begin position="680"/>
        <end position="703"/>
    </location>
</feature>
<dbReference type="RefSeq" id="WP_274358976.1">
    <property type="nucleotide sequence ID" value="NZ_CP118101.1"/>
</dbReference>
<evidence type="ECO:0000256" key="4">
    <source>
        <dbReference type="ARBA" id="ARBA00022989"/>
    </source>
</evidence>
<accession>A0AAX3MZ61</accession>
<dbReference type="AlphaFoldDB" id="A0AAX3MZ61"/>
<dbReference type="GO" id="GO:0016020">
    <property type="term" value="C:membrane"/>
    <property type="evidence" value="ECO:0007669"/>
    <property type="project" value="UniProtKB-SubCell"/>
</dbReference>
<feature type="transmembrane region" description="Helical" evidence="7">
    <location>
        <begin position="546"/>
        <end position="564"/>
    </location>
</feature>
<comment type="subcellular location">
    <subcellularLocation>
        <location evidence="1">Membrane</location>
        <topology evidence="1">Multi-pass membrane protein</topology>
    </subcellularLocation>
</comment>
<dbReference type="InterPro" id="IPR011042">
    <property type="entry name" value="6-blade_b-propeller_TolB-like"/>
</dbReference>
<dbReference type="Gene3D" id="1.25.40.10">
    <property type="entry name" value="Tetratricopeptide repeat domain"/>
    <property type="match status" value="1"/>
</dbReference>
<dbReference type="InterPro" id="IPR050952">
    <property type="entry name" value="TRIM-NHL_E3_ligases"/>
</dbReference>
<evidence type="ECO:0000256" key="5">
    <source>
        <dbReference type="ARBA" id="ARBA00023136"/>
    </source>
</evidence>
<dbReference type="Pfam" id="PF01436">
    <property type="entry name" value="NHL"/>
    <property type="match status" value="2"/>
</dbReference>
<feature type="transmembrane region" description="Helical" evidence="7">
    <location>
        <begin position="648"/>
        <end position="668"/>
    </location>
</feature>
<dbReference type="SUPFAM" id="SSF48452">
    <property type="entry name" value="TPR-like"/>
    <property type="match status" value="1"/>
</dbReference>
<feature type="transmembrane region" description="Helical" evidence="7">
    <location>
        <begin position="616"/>
        <end position="636"/>
    </location>
</feature>
<proteinExistence type="predicted"/>
<dbReference type="SUPFAM" id="SSF101898">
    <property type="entry name" value="NHL repeat"/>
    <property type="match status" value="1"/>
</dbReference>
<dbReference type="InterPro" id="IPR011990">
    <property type="entry name" value="TPR-like_helical_dom_sf"/>
</dbReference>
<dbReference type="GO" id="GO:0008270">
    <property type="term" value="F:zinc ion binding"/>
    <property type="evidence" value="ECO:0007669"/>
    <property type="project" value="UniProtKB-KW"/>
</dbReference>
<evidence type="ECO:0000259" key="8">
    <source>
        <dbReference type="Pfam" id="PF04893"/>
    </source>
</evidence>
<dbReference type="PROSITE" id="PS51125">
    <property type="entry name" value="NHL"/>
    <property type="match status" value="2"/>
</dbReference>
<gene>
    <name evidence="9" type="ORF">PUW23_19345</name>
</gene>
<feature type="transmembrane region" description="Helical" evidence="7">
    <location>
        <begin position="584"/>
        <end position="604"/>
    </location>
</feature>
<feature type="repeat" description="NHL" evidence="6">
    <location>
        <begin position="122"/>
        <end position="153"/>
    </location>
</feature>
<dbReference type="InterPro" id="IPR006977">
    <property type="entry name" value="Yip1_dom"/>
</dbReference>
<dbReference type="InterPro" id="IPR001258">
    <property type="entry name" value="NHL_repeat"/>
</dbReference>
<feature type="domain" description="Yip1" evidence="8">
    <location>
        <begin position="528"/>
        <end position="696"/>
    </location>
</feature>
<evidence type="ECO:0000313" key="9">
    <source>
        <dbReference type="EMBL" id="WDH81652.1"/>
    </source>
</evidence>
<keyword evidence="5 7" id="KW-0472">Membrane</keyword>
<evidence type="ECO:0000256" key="2">
    <source>
        <dbReference type="ARBA" id="ARBA00022692"/>
    </source>
</evidence>
<dbReference type="PANTHER" id="PTHR24104">
    <property type="entry name" value="E3 UBIQUITIN-PROTEIN LIGASE NHLRC1-RELATED"/>
    <property type="match status" value="1"/>
</dbReference>
<dbReference type="Pfam" id="PF04893">
    <property type="entry name" value="Yip1"/>
    <property type="match status" value="1"/>
</dbReference>
<name>A0AAX3MZ61_9BACL</name>
<dbReference type="PANTHER" id="PTHR24104:SF25">
    <property type="entry name" value="PROTEIN LIN-41"/>
    <property type="match status" value="1"/>
</dbReference>
<dbReference type="Proteomes" id="UP001220962">
    <property type="component" value="Chromosome"/>
</dbReference>
<protein>
    <submittedName>
        <fullName evidence="9">SMP-30/gluconolactonase/LRE family protein</fullName>
    </submittedName>
</protein>
<feature type="repeat" description="NHL" evidence="6">
    <location>
        <begin position="80"/>
        <end position="109"/>
    </location>
</feature>
<organism evidence="9 10">
    <name type="scientific">Paenibacillus urinalis</name>
    <dbReference type="NCBI Taxonomy" id="521520"/>
    <lineage>
        <taxon>Bacteria</taxon>
        <taxon>Bacillati</taxon>
        <taxon>Bacillota</taxon>
        <taxon>Bacilli</taxon>
        <taxon>Bacillales</taxon>
        <taxon>Paenibacillaceae</taxon>
        <taxon>Paenibacillus</taxon>
    </lineage>
</organism>
<keyword evidence="3" id="KW-0677">Repeat</keyword>
<evidence type="ECO:0000256" key="3">
    <source>
        <dbReference type="ARBA" id="ARBA00022737"/>
    </source>
</evidence>
<dbReference type="EMBL" id="CP118101">
    <property type="protein sequence ID" value="WDH81652.1"/>
    <property type="molecule type" value="Genomic_DNA"/>
</dbReference>
<evidence type="ECO:0000313" key="10">
    <source>
        <dbReference type="Proteomes" id="UP001220962"/>
    </source>
</evidence>
<feature type="transmembrane region" description="Helical" evidence="7">
    <location>
        <begin position="476"/>
        <end position="494"/>
    </location>
</feature>
<dbReference type="CDD" id="cd05819">
    <property type="entry name" value="NHL"/>
    <property type="match status" value="1"/>
</dbReference>
<evidence type="ECO:0000256" key="7">
    <source>
        <dbReference type="SAM" id="Phobius"/>
    </source>
</evidence>
<dbReference type="Gene3D" id="2.120.10.30">
    <property type="entry name" value="TolB, C-terminal domain"/>
    <property type="match status" value="1"/>
</dbReference>
<reference evidence="9" key="1">
    <citation type="submission" date="2023-02" db="EMBL/GenBank/DDBJ databases">
        <title>Pathogen: clinical or host-associated sample.</title>
        <authorList>
            <person name="Hergert J."/>
            <person name="Casey R."/>
            <person name="Wagner J."/>
            <person name="Young E.L."/>
            <person name="Oakeson K.F."/>
        </authorList>
    </citation>
    <scope>NUCLEOTIDE SEQUENCE</scope>
    <source>
        <strain evidence="9">2022CK-00830</strain>
    </source>
</reference>
<evidence type="ECO:0000256" key="6">
    <source>
        <dbReference type="PROSITE-ProRule" id="PRU00504"/>
    </source>
</evidence>
<keyword evidence="4 7" id="KW-1133">Transmembrane helix</keyword>
<keyword evidence="2 7" id="KW-0812">Transmembrane</keyword>